<keyword evidence="4" id="KW-1185">Reference proteome</keyword>
<organism evidence="3 4">
    <name type="scientific">Albimonas donghaensis</name>
    <dbReference type="NCBI Taxonomy" id="356660"/>
    <lineage>
        <taxon>Bacteria</taxon>
        <taxon>Pseudomonadati</taxon>
        <taxon>Pseudomonadota</taxon>
        <taxon>Alphaproteobacteria</taxon>
        <taxon>Rhodobacterales</taxon>
        <taxon>Paracoccaceae</taxon>
        <taxon>Albimonas</taxon>
    </lineage>
</organism>
<keyword evidence="1" id="KW-0408">Iron</keyword>
<dbReference type="AlphaFoldDB" id="A0A1H2YYM1"/>
<dbReference type="Pfam" id="PF00042">
    <property type="entry name" value="Globin"/>
    <property type="match status" value="1"/>
</dbReference>
<dbReference type="Gene3D" id="1.10.490.10">
    <property type="entry name" value="Globins"/>
    <property type="match status" value="1"/>
</dbReference>
<evidence type="ECO:0000313" key="4">
    <source>
        <dbReference type="Proteomes" id="UP000199118"/>
    </source>
</evidence>
<protein>
    <submittedName>
        <fullName evidence="3">Hemoglobin-like flavoprotein</fullName>
    </submittedName>
</protein>
<evidence type="ECO:0000256" key="1">
    <source>
        <dbReference type="RuleBase" id="RU000356"/>
    </source>
</evidence>
<evidence type="ECO:0000313" key="3">
    <source>
        <dbReference type="EMBL" id="SDX10216.1"/>
    </source>
</evidence>
<dbReference type="Proteomes" id="UP000199118">
    <property type="component" value="Unassembled WGS sequence"/>
</dbReference>
<dbReference type="GO" id="GO:0020037">
    <property type="term" value="F:heme binding"/>
    <property type="evidence" value="ECO:0007669"/>
    <property type="project" value="InterPro"/>
</dbReference>
<name>A0A1H2YYM1_9RHOB</name>
<dbReference type="PROSITE" id="PS01033">
    <property type="entry name" value="GLOBIN"/>
    <property type="match status" value="1"/>
</dbReference>
<dbReference type="GO" id="GO:0046210">
    <property type="term" value="P:nitric oxide catabolic process"/>
    <property type="evidence" value="ECO:0007669"/>
    <property type="project" value="TreeGrafter"/>
</dbReference>
<accession>A0A1H2YYM1</accession>
<keyword evidence="1" id="KW-0813">Transport</keyword>
<dbReference type="SUPFAM" id="SSF46458">
    <property type="entry name" value="Globin-like"/>
    <property type="match status" value="1"/>
</dbReference>
<gene>
    <name evidence="3" type="ORF">SAMN05444336_103306</name>
</gene>
<dbReference type="PANTHER" id="PTHR43396">
    <property type="entry name" value="FLAVOHEMOPROTEIN"/>
    <property type="match status" value="1"/>
</dbReference>
<dbReference type="InterPro" id="IPR000971">
    <property type="entry name" value="Globin"/>
</dbReference>
<dbReference type="InterPro" id="IPR009050">
    <property type="entry name" value="Globin-like_sf"/>
</dbReference>
<dbReference type="STRING" id="356660.SAMN05444336_103306"/>
<evidence type="ECO:0000259" key="2">
    <source>
        <dbReference type="PROSITE" id="PS01033"/>
    </source>
</evidence>
<reference evidence="3 4" key="1">
    <citation type="submission" date="2016-10" db="EMBL/GenBank/DDBJ databases">
        <authorList>
            <person name="de Groot N.N."/>
        </authorList>
    </citation>
    <scope>NUCLEOTIDE SEQUENCE [LARGE SCALE GENOMIC DNA]</scope>
    <source>
        <strain evidence="3 4">DSM 17890</strain>
    </source>
</reference>
<dbReference type="GO" id="GO:0071500">
    <property type="term" value="P:cellular response to nitrosative stress"/>
    <property type="evidence" value="ECO:0007669"/>
    <property type="project" value="TreeGrafter"/>
</dbReference>
<feature type="domain" description="Globin" evidence="2">
    <location>
        <begin position="9"/>
        <end position="144"/>
    </location>
</feature>
<dbReference type="GO" id="GO:0008941">
    <property type="term" value="F:nitric oxide dioxygenase NAD(P)H activity"/>
    <property type="evidence" value="ECO:0007669"/>
    <property type="project" value="TreeGrafter"/>
</dbReference>
<proteinExistence type="inferred from homology"/>
<dbReference type="PANTHER" id="PTHR43396:SF6">
    <property type="entry name" value="ABL201WP"/>
    <property type="match status" value="1"/>
</dbReference>
<dbReference type="OrthoDB" id="3213438at2"/>
<dbReference type="RefSeq" id="WP_092681637.1">
    <property type="nucleotide sequence ID" value="NZ_FNMZ01000003.1"/>
</dbReference>
<keyword evidence="1" id="KW-0479">Metal-binding</keyword>
<dbReference type="EMBL" id="FNMZ01000003">
    <property type="protein sequence ID" value="SDX10216.1"/>
    <property type="molecule type" value="Genomic_DNA"/>
</dbReference>
<comment type="similarity">
    <text evidence="1">Belongs to the globin family.</text>
</comment>
<dbReference type="GO" id="GO:0005344">
    <property type="term" value="F:oxygen carrier activity"/>
    <property type="evidence" value="ECO:0007669"/>
    <property type="project" value="UniProtKB-KW"/>
</dbReference>
<sequence>MNAGARAMPLDSTNLARMREMLHILRRDAPDASTDFYQALFERAPELRTLFRDSDLAGQGRKFMAMLGLLVDACEDYGRLGNEIRELGRGHAAYGVEARFFPPMEEALIDTMRSNLGERFTPELEADWRKLYAIVANEMMSPDS</sequence>
<dbReference type="InterPro" id="IPR012292">
    <property type="entry name" value="Globin/Proto"/>
</dbReference>
<keyword evidence="1" id="KW-0349">Heme</keyword>
<keyword evidence="1" id="KW-0561">Oxygen transport</keyword>
<dbReference type="GO" id="GO:0071949">
    <property type="term" value="F:FAD binding"/>
    <property type="evidence" value="ECO:0007669"/>
    <property type="project" value="TreeGrafter"/>
</dbReference>
<dbReference type="GO" id="GO:0019825">
    <property type="term" value="F:oxygen binding"/>
    <property type="evidence" value="ECO:0007669"/>
    <property type="project" value="InterPro"/>
</dbReference>